<evidence type="ECO:0000256" key="2">
    <source>
        <dbReference type="SAM" id="MobiDB-lite"/>
    </source>
</evidence>
<dbReference type="SUPFAM" id="SSF53300">
    <property type="entry name" value="vWA-like"/>
    <property type="match status" value="2"/>
</dbReference>
<dbReference type="Gene3D" id="3.40.50.410">
    <property type="entry name" value="von Willebrand factor, type A domain"/>
    <property type="match status" value="1"/>
</dbReference>
<dbReference type="InterPro" id="IPR000557">
    <property type="entry name" value="Calponin_repeat"/>
</dbReference>
<feature type="compositionally biased region" description="Basic and acidic residues" evidence="2">
    <location>
        <begin position="447"/>
        <end position="459"/>
    </location>
</feature>
<dbReference type="PROSITE" id="PS51122">
    <property type="entry name" value="CALPONIN_2"/>
    <property type="match status" value="5"/>
</dbReference>
<feature type="region of interest" description="Disordered" evidence="2">
    <location>
        <begin position="399"/>
        <end position="482"/>
    </location>
</feature>
<dbReference type="GO" id="GO:0051015">
    <property type="term" value="F:actin filament binding"/>
    <property type="evidence" value="ECO:0007669"/>
    <property type="project" value="TreeGrafter"/>
</dbReference>
<feature type="region of interest" description="Disordered" evidence="2">
    <location>
        <begin position="144"/>
        <end position="172"/>
    </location>
</feature>
<feature type="compositionally biased region" description="Polar residues" evidence="2">
    <location>
        <begin position="466"/>
        <end position="482"/>
    </location>
</feature>
<dbReference type="GO" id="GO:0007015">
    <property type="term" value="P:actin filament organization"/>
    <property type="evidence" value="ECO:0007669"/>
    <property type="project" value="TreeGrafter"/>
</dbReference>
<dbReference type="STRING" id="131310.A0A0N4Z4F0"/>
<organism evidence="3 4">
    <name type="scientific">Parastrongyloides trichosuri</name>
    <name type="common">Possum-specific nematode worm</name>
    <dbReference type="NCBI Taxonomy" id="131310"/>
    <lineage>
        <taxon>Eukaryota</taxon>
        <taxon>Metazoa</taxon>
        <taxon>Ecdysozoa</taxon>
        <taxon>Nematoda</taxon>
        <taxon>Chromadorea</taxon>
        <taxon>Rhabditida</taxon>
        <taxon>Tylenchina</taxon>
        <taxon>Panagrolaimomorpha</taxon>
        <taxon>Strongyloidoidea</taxon>
        <taxon>Strongyloididae</taxon>
        <taxon>Parastrongyloides</taxon>
    </lineage>
</organism>
<feature type="compositionally biased region" description="Acidic residues" evidence="2">
    <location>
        <begin position="1"/>
        <end position="23"/>
    </location>
</feature>
<accession>A0A0N4Z4F0</accession>
<evidence type="ECO:0000256" key="1">
    <source>
        <dbReference type="ARBA" id="ARBA00009631"/>
    </source>
</evidence>
<keyword evidence="3" id="KW-1185">Reference proteome</keyword>
<feature type="region of interest" description="Disordered" evidence="2">
    <location>
        <begin position="788"/>
        <end position="878"/>
    </location>
</feature>
<feature type="compositionally biased region" description="Low complexity" evidence="2">
    <location>
        <begin position="788"/>
        <end position="877"/>
    </location>
</feature>
<dbReference type="Pfam" id="PF00402">
    <property type="entry name" value="Calponin"/>
    <property type="match status" value="4"/>
</dbReference>
<feature type="compositionally biased region" description="Low complexity" evidence="2">
    <location>
        <begin position="409"/>
        <end position="425"/>
    </location>
</feature>
<dbReference type="InterPro" id="IPR050606">
    <property type="entry name" value="Calponin-like"/>
</dbReference>
<proteinExistence type="inferred from homology"/>
<dbReference type="InterPro" id="IPR036465">
    <property type="entry name" value="vWFA_dom_sf"/>
</dbReference>
<sequence length="1559" mass="172049">MSDVEDEHINDEVEDQQVDENDEPVGSSLDPGVLSPSLKSPTPGRQHGLPTPPKTVLKKRELYSQGKPSKFDKAKLMKSEGIVPIQSGSNKYASQKGMTGFGAPRDVLYKDKHDNLAEITDEKKIENLKASTWLQSGTNKFASQKGMTGMGAPRDVNYKTKGTGGASEVPEEKARLSDGIVPLQMGTNKLASQKGMTGLGMPRIVDVRKTEDQVLESQGFIHLQMGTNRFATQAGMTGFGMPRHNITKYTDDVRGEMPNDESAISRQTTGWKEGANQAGMSGFGAFRNNTVLTLQAQDQRSQGMIPYQMGVNFLESQAGKTGFGMPRRTFTPYVDDNHEELPAELARDPEVPFWSGQKESDFASQCGMGAFGTPRDVRGEYVRRLCLIYLSCCTKSKKDQKNISPKSVTTTEAPVETTTTMTEETTIQRVKGPSTSIRKRWQSSTRCVKEIASPKETPTRKKRKSSFTSEHAQSSKGVFSTRNQFGTKSTHVRLSPKVIGPLRPVKEKDTLSTLSKETIKIFDKFRLPNSTSCFNTPHITREPKLIHALDRLELYMNRIKSSKLYSPKREISCLNVEINNFIDDTCQSDIIFAVDASNIALFPLIFNMEIDLIENHIAATISNYQKVGIASYNGNVNVTSFGTLNNKNDFDNYLNNIQLGNGSGLDKLITQLNTLSPTQCNSISTFIFISYATGGELMNSVRGAKILKDKGSLNFIILGNVVDEDDLKPLNPSNVFYWDFSSNCISSVVSFFNSAVECRGTCTQPIETTTLLSTTQIQDTTVTSTFSQSTQISTTLPPSTQTSTTLSSSTQVSTTQSPTTQTSTTLSLSTQVSTTLSPGTTTQISTTVSTSSLTTTQISTTSSTPLSSTTLQISTTTVPPPTCQDNVVFALDTSSDISDEQFSKEKSLVAYNISTIFTNYSTLALVGYNDNNSIVYPYNSINDKNNWINDINLLTTNDGYSLSKLMGKLDSFLIPSNNRQSVFIFIAQTTPTEVSNSIPYASSLLSKGSLNFIFLANDLTTVLSPLNPSNTYLWYFNSRYISDLVSWIQNSLGCQNISTTTISPSTSTPVSTITSTPFISTLSSSTSDQTTVSLSTTGETSTFSAFTSDQTTESSSITTESSIFTESTPVTTYSCPSGMPQEKVCDGQIIISIDSSTNLNQTSFTDEINVMKYNITSSWENFGKVALSNYDSVAYTHFTFRTIKDMAQFDKDLDRIKQSVGSNLTDLLLELNDLKLPLSKTLSTFIFISTLTNETAQESMEYAIKLKDKGTLNFIVLGDMVQDDILNILNPTNVFKWDFDNGKVDDMNTFFNDSMICEYRCVDSGTTIEYPSTSESPTSIETTMSPSNVPSCSNSIYFVVDHRYGVTNDLFSNETKLVEELTNNWKIEKNYASINVISNSRSTFEMIAPIQTTTIGLIDDTTNWKCMMSFINEDKANYQTYCNKPYVPLMLNDDTPGGDMNDYLSEFNSIVPSYVVPVEIIDKPGKDITFAIFTKTNDQNEIYQSVGYKNQMISKGYNVKIIIIKLSTTDSLDYSSLGDYVFSFDDNNLGNDILTSMCK</sequence>
<dbReference type="PANTHER" id="PTHR47385">
    <property type="entry name" value="CALPONIN"/>
    <property type="match status" value="1"/>
</dbReference>
<reference evidence="4" key="1">
    <citation type="submission" date="2017-02" db="UniProtKB">
        <authorList>
            <consortium name="WormBaseParasite"/>
        </authorList>
    </citation>
    <scope>IDENTIFICATION</scope>
</reference>
<evidence type="ECO:0000313" key="4">
    <source>
        <dbReference type="WBParaSite" id="PTRK_0000186800.1"/>
    </source>
</evidence>
<name>A0A0N4Z4F0_PARTI</name>
<dbReference type="PROSITE" id="PS01052">
    <property type="entry name" value="CALPONIN_1"/>
    <property type="match status" value="1"/>
</dbReference>
<protein>
    <submittedName>
        <fullName evidence="4">VWFA domain-containing protein</fullName>
    </submittedName>
</protein>
<evidence type="ECO:0000313" key="3">
    <source>
        <dbReference type="Proteomes" id="UP000038045"/>
    </source>
</evidence>
<dbReference type="Proteomes" id="UP000038045">
    <property type="component" value="Unplaced"/>
</dbReference>
<dbReference type="PANTHER" id="PTHR47385:SF11">
    <property type="entry name" value="PROTEIN UNC-87"/>
    <property type="match status" value="1"/>
</dbReference>
<comment type="similarity">
    <text evidence="1">Belongs to the calponin family.</text>
</comment>
<dbReference type="GO" id="GO:0015629">
    <property type="term" value="C:actin cytoskeleton"/>
    <property type="evidence" value="ECO:0007669"/>
    <property type="project" value="TreeGrafter"/>
</dbReference>
<dbReference type="WBParaSite" id="PTRK_0000186800.1">
    <property type="protein sequence ID" value="PTRK_0000186800.1"/>
    <property type="gene ID" value="PTRK_0000186800"/>
</dbReference>
<feature type="region of interest" description="Disordered" evidence="2">
    <location>
        <begin position="1"/>
        <end position="69"/>
    </location>
</feature>